<evidence type="ECO:0000256" key="1">
    <source>
        <dbReference type="SAM" id="MobiDB-lite"/>
    </source>
</evidence>
<evidence type="ECO:0000313" key="3">
    <source>
        <dbReference type="Proteomes" id="UP000298663"/>
    </source>
</evidence>
<sequence length="78" mass="8473">MALGDAICAFSRSAGDSRRRPKRVVVLQSHFSIFAEFPPKTSDSPTGQLSKDRRNKRSLKTGSLSVDLLENAIPPGTT</sequence>
<feature type="region of interest" description="Disordered" evidence="1">
    <location>
        <begin position="37"/>
        <end position="61"/>
    </location>
</feature>
<name>A0A4U5LXB9_STECR</name>
<organism evidence="2 3">
    <name type="scientific">Steinernema carpocapsae</name>
    <name type="common">Entomopathogenic nematode</name>
    <dbReference type="NCBI Taxonomy" id="34508"/>
    <lineage>
        <taxon>Eukaryota</taxon>
        <taxon>Metazoa</taxon>
        <taxon>Ecdysozoa</taxon>
        <taxon>Nematoda</taxon>
        <taxon>Chromadorea</taxon>
        <taxon>Rhabditida</taxon>
        <taxon>Tylenchina</taxon>
        <taxon>Panagrolaimomorpha</taxon>
        <taxon>Strongyloidoidea</taxon>
        <taxon>Steinernematidae</taxon>
        <taxon>Steinernema</taxon>
    </lineage>
</organism>
<protein>
    <submittedName>
        <fullName evidence="2">Uncharacterized protein</fullName>
    </submittedName>
</protein>
<dbReference type="EMBL" id="AZBU02000011">
    <property type="protein sequence ID" value="TKR60884.1"/>
    <property type="molecule type" value="Genomic_DNA"/>
</dbReference>
<dbReference type="AlphaFoldDB" id="A0A4U5LXB9"/>
<accession>A0A4U5LXB9</accession>
<reference evidence="2 3" key="2">
    <citation type="journal article" date="2019" name="G3 (Bethesda)">
        <title>Hybrid Assembly of the Genome of the Entomopathogenic Nematode Steinernema carpocapsae Identifies the X-Chromosome.</title>
        <authorList>
            <person name="Serra L."/>
            <person name="Macchietto M."/>
            <person name="Macias-Munoz A."/>
            <person name="McGill C.J."/>
            <person name="Rodriguez I.M."/>
            <person name="Rodriguez B."/>
            <person name="Murad R."/>
            <person name="Mortazavi A."/>
        </authorList>
    </citation>
    <scope>NUCLEOTIDE SEQUENCE [LARGE SCALE GENOMIC DNA]</scope>
    <source>
        <strain evidence="2 3">ALL</strain>
    </source>
</reference>
<comment type="caution">
    <text evidence="2">The sequence shown here is derived from an EMBL/GenBank/DDBJ whole genome shotgun (WGS) entry which is preliminary data.</text>
</comment>
<reference evidence="2 3" key="1">
    <citation type="journal article" date="2015" name="Genome Biol.">
        <title>Comparative genomics of Steinernema reveals deeply conserved gene regulatory networks.</title>
        <authorList>
            <person name="Dillman A.R."/>
            <person name="Macchietto M."/>
            <person name="Porter C.F."/>
            <person name="Rogers A."/>
            <person name="Williams B."/>
            <person name="Antoshechkin I."/>
            <person name="Lee M.M."/>
            <person name="Goodwin Z."/>
            <person name="Lu X."/>
            <person name="Lewis E.E."/>
            <person name="Goodrich-Blair H."/>
            <person name="Stock S.P."/>
            <person name="Adams B.J."/>
            <person name="Sternberg P.W."/>
            <person name="Mortazavi A."/>
        </authorList>
    </citation>
    <scope>NUCLEOTIDE SEQUENCE [LARGE SCALE GENOMIC DNA]</scope>
    <source>
        <strain evidence="2 3">ALL</strain>
    </source>
</reference>
<gene>
    <name evidence="2" type="ORF">L596_028066</name>
</gene>
<proteinExistence type="predicted"/>
<evidence type="ECO:0000313" key="2">
    <source>
        <dbReference type="EMBL" id="TKR60884.1"/>
    </source>
</evidence>
<dbReference type="Proteomes" id="UP000298663">
    <property type="component" value="Unassembled WGS sequence"/>
</dbReference>
<keyword evidence="3" id="KW-1185">Reference proteome</keyword>